<evidence type="ECO:0000256" key="7">
    <source>
        <dbReference type="ARBA" id="ARBA00022989"/>
    </source>
</evidence>
<feature type="domain" description="Mannosylglycerate hydrolase MGH1-like glycoside hydrolase" evidence="13">
    <location>
        <begin position="417"/>
        <end position="651"/>
    </location>
</feature>
<dbReference type="RefSeq" id="WP_317492190.1">
    <property type="nucleotide sequence ID" value="NZ_CP136051.1"/>
</dbReference>
<dbReference type="InterPro" id="IPR031335">
    <property type="entry name" value="Glyco_hydro_63_C"/>
</dbReference>
<dbReference type="EC" id="3.2.1.106" evidence="11"/>
<protein>
    <recommendedName>
        <fullName evidence="11">mannosyl-oligosaccharide glucosidase</fullName>
        <ecNumber evidence="11">3.2.1.106</ecNumber>
    </recommendedName>
</protein>
<evidence type="ECO:0000313" key="15">
    <source>
        <dbReference type="Proteomes" id="UP001302349"/>
    </source>
</evidence>
<keyword evidence="5" id="KW-0256">Endoplasmic reticulum</keyword>
<dbReference type="Pfam" id="PF03200">
    <property type="entry name" value="Glyco_hydro_63"/>
    <property type="match status" value="1"/>
</dbReference>
<evidence type="ECO:0000256" key="11">
    <source>
        <dbReference type="ARBA" id="ARBA00038888"/>
    </source>
</evidence>
<dbReference type="InterPro" id="IPR008928">
    <property type="entry name" value="6-hairpin_glycosidase_sf"/>
</dbReference>
<dbReference type="Gene3D" id="1.50.10.10">
    <property type="match status" value="1"/>
</dbReference>
<dbReference type="Proteomes" id="UP001302349">
    <property type="component" value="Chromosome"/>
</dbReference>
<dbReference type="SUPFAM" id="SSF48208">
    <property type="entry name" value="Six-hairpin glycosidases"/>
    <property type="match status" value="1"/>
</dbReference>
<evidence type="ECO:0000313" key="14">
    <source>
        <dbReference type="EMBL" id="WOK09575.1"/>
    </source>
</evidence>
<dbReference type="Pfam" id="PF22422">
    <property type="entry name" value="MGH1-like_GH"/>
    <property type="match status" value="1"/>
</dbReference>
<evidence type="ECO:0000256" key="3">
    <source>
        <dbReference type="ARBA" id="ARBA00022692"/>
    </source>
</evidence>
<keyword evidence="10" id="KW-0326">Glycosidase</keyword>
<evidence type="ECO:0000256" key="9">
    <source>
        <dbReference type="ARBA" id="ARBA00023180"/>
    </source>
</evidence>
<dbReference type="EMBL" id="CP136051">
    <property type="protein sequence ID" value="WOK09575.1"/>
    <property type="molecule type" value="Genomic_DNA"/>
</dbReference>
<keyword evidence="9" id="KW-0325">Glycoprotein</keyword>
<comment type="similarity">
    <text evidence="2">Belongs to the glycosyl hydrolase 63 family.</text>
</comment>
<proteinExistence type="inferred from homology"/>
<reference evidence="14 15" key="1">
    <citation type="journal article" date="2023" name="Microbiol. Resour. Announc.">
        <title>Complete Genome Sequence of Imperialibacter roseus strain P4T.</title>
        <authorList>
            <person name="Tizabi D.R."/>
            <person name="Bachvaroff T."/>
            <person name="Hill R.T."/>
        </authorList>
    </citation>
    <scope>NUCLEOTIDE SEQUENCE [LARGE SCALE GENOMIC DNA]</scope>
    <source>
        <strain evidence="14 15">P4T</strain>
    </source>
</reference>
<evidence type="ECO:0000256" key="4">
    <source>
        <dbReference type="ARBA" id="ARBA00022801"/>
    </source>
</evidence>
<comment type="subcellular location">
    <subcellularLocation>
        <location evidence="1">Endoplasmic reticulum membrane</location>
        <topology evidence="1">Single-pass type II membrane protein</topology>
    </subcellularLocation>
</comment>
<dbReference type="PANTHER" id="PTHR10412:SF11">
    <property type="entry name" value="MANNOSYL-OLIGOSACCHARIDE GLUCOSIDASE"/>
    <property type="match status" value="1"/>
</dbReference>
<evidence type="ECO:0000256" key="10">
    <source>
        <dbReference type="ARBA" id="ARBA00023295"/>
    </source>
</evidence>
<dbReference type="InterPro" id="IPR054491">
    <property type="entry name" value="MGH1-like_GH"/>
</dbReference>
<dbReference type="InterPro" id="IPR004888">
    <property type="entry name" value="Glycoside_hydrolase_63"/>
</dbReference>
<dbReference type="PANTHER" id="PTHR10412">
    <property type="entry name" value="MANNOSYL-OLIGOSACCHARIDE GLUCOSIDASE"/>
    <property type="match status" value="1"/>
</dbReference>
<dbReference type="InterPro" id="IPR012341">
    <property type="entry name" value="6hp_glycosidase-like_sf"/>
</dbReference>
<evidence type="ECO:0000256" key="5">
    <source>
        <dbReference type="ARBA" id="ARBA00022824"/>
    </source>
</evidence>
<accession>A0ABZ0IYX8</accession>
<evidence type="ECO:0000256" key="2">
    <source>
        <dbReference type="ARBA" id="ARBA00010833"/>
    </source>
</evidence>
<keyword evidence="4" id="KW-0378">Hydrolase</keyword>
<gene>
    <name evidence="14" type="ORF">RT717_13090</name>
</gene>
<evidence type="ECO:0000259" key="12">
    <source>
        <dbReference type="Pfam" id="PF03200"/>
    </source>
</evidence>
<keyword evidence="3" id="KW-0812">Transmembrane</keyword>
<sequence length="875" mass="103241">MTVEKRRLEECRNGVRWKEWGPYLSERQWGTVREDYSKYGSAWESIPHDHARSKAYRWGEDGLGGFSNEDQRICFAWAFWNHKDPILKERLFGLSGIEGNHGEDVKELYYYLDSTPTHSYMKMLYKYPQAEFPYKSLLEKNQKKSKLETEYEVMDTGIFDKDEYFDIFLHYAKADVEDFLFEVEIINRSNKKAPITVLPTFWFRNTWSSGKDKFIPSLEEFDKQHMFLSHHLLDDFHVYFDENIEEQAFTDNETNRSKLYGISNTAKFLKDGINDYIVDGKKEAVNKEKRGSKASGIYTFSIAANSSKKVQVRLSRKKLDNPFGDFDAVMSLRKAECDSFYRSLQYKVADRDLRNIQRQAYAGMMWSKQFYYYNIREWLGGDPGRIPPPQERRHGRNHDWQHMDSADVISMPDTWEYPWYAAWDLAFHCIPIARLDPDFAKNQLLLLLKDEYMHPNGQIPAYEWNFNDVNPPVHAWAVLRVFKMDRKMQGKGDFDFLQKAFNRLLLNFTWWVNRKDADGKNIFQGGFLGLDNIGVFDRNRPLSEGSSLEQADSTSWMAMFALNMLRMSLELAEVYPAYQDMANKFFEHFLYIASAMNSSDDDTVNLWDDEDNFYYDVMHVKGQDPQQMKVRSMVGLIPLFAVETLRLSTYEKLPEFRERLDFFMKQRPKLASLVARWEDPGRGERRLLSLLRGFRMKKILERMLDPNEFLSDYGIRALSKYHKENPYVLEMEGEKFVVEYLPGESDSSFFGGNSNWRGPIWFPLNYLVIESLYKFHFYYGDDFKVEYPIESGEYVTIKDLAGMLAERLMKPFQRDENGNRPVFGNNEKFQKDPHFKDYILFYEYFHGDNGRGLGASHQTGWTGLVADIIHKYYNP</sequence>
<keyword evidence="6" id="KW-0735">Signal-anchor</keyword>
<organism evidence="14 15">
    <name type="scientific">Imperialibacter roseus</name>
    <dbReference type="NCBI Taxonomy" id="1324217"/>
    <lineage>
        <taxon>Bacteria</taxon>
        <taxon>Pseudomonadati</taxon>
        <taxon>Bacteroidota</taxon>
        <taxon>Cytophagia</taxon>
        <taxon>Cytophagales</taxon>
        <taxon>Flammeovirgaceae</taxon>
        <taxon>Imperialibacter</taxon>
    </lineage>
</organism>
<evidence type="ECO:0000256" key="6">
    <source>
        <dbReference type="ARBA" id="ARBA00022968"/>
    </source>
</evidence>
<keyword evidence="15" id="KW-1185">Reference proteome</keyword>
<evidence type="ECO:0000259" key="13">
    <source>
        <dbReference type="Pfam" id="PF22422"/>
    </source>
</evidence>
<name>A0ABZ0IYX8_9BACT</name>
<evidence type="ECO:0000256" key="1">
    <source>
        <dbReference type="ARBA" id="ARBA00004648"/>
    </source>
</evidence>
<keyword evidence="7" id="KW-1133">Transmembrane helix</keyword>
<keyword evidence="8" id="KW-0472">Membrane</keyword>
<evidence type="ECO:0000256" key="8">
    <source>
        <dbReference type="ARBA" id="ARBA00023136"/>
    </source>
</evidence>
<feature type="domain" description="Glycosyl hydrolase family 63 C-terminal" evidence="12">
    <location>
        <begin position="695"/>
        <end position="779"/>
    </location>
</feature>